<feature type="transmembrane region" description="Helical" evidence="8">
    <location>
        <begin position="446"/>
        <end position="468"/>
    </location>
</feature>
<dbReference type="Pfam" id="PF03023">
    <property type="entry name" value="MurJ"/>
    <property type="match status" value="1"/>
</dbReference>
<dbReference type="STRING" id="1801743.A2824_03530"/>
<feature type="transmembrane region" description="Helical" evidence="8">
    <location>
        <begin position="206"/>
        <end position="226"/>
    </location>
</feature>
<feature type="transmembrane region" description="Helical" evidence="8">
    <location>
        <begin position="480"/>
        <end position="503"/>
    </location>
</feature>
<dbReference type="GO" id="GO:0005886">
    <property type="term" value="C:plasma membrane"/>
    <property type="evidence" value="ECO:0007669"/>
    <property type="project" value="UniProtKB-SubCell"/>
</dbReference>
<feature type="transmembrane region" description="Helical" evidence="8">
    <location>
        <begin position="56"/>
        <end position="78"/>
    </location>
</feature>
<keyword evidence="3 8" id="KW-0812">Transmembrane</keyword>
<organism evidence="9 10">
    <name type="scientific">Candidatus Nomurabacteria bacterium RIFCSPHIGHO2_01_FULL_42_16</name>
    <dbReference type="NCBI Taxonomy" id="1801743"/>
    <lineage>
        <taxon>Bacteria</taxon>
        <taxon>Candidatus Nomuraibacteriota</taxon>
    </lineage>
</organism>
<evidence type="ECO:0000256" key="7">
    <source>
        <dbReference type="ARBA" id="ARBA00023136"/>
    </source>
</evidence>
<keyword evidence="6 8" id="KW-1133">Transmembrane helix</keyword>
<keyword evidence="2" id="KW-1003">Cell membrane</keyword>
<feature type="transmembrane region" description="Helical" evidence="8">
    <location>
        <begin position="331"/>
        <end position="354"/>
    </location>
</feature>
<dbReference type="GO" id="GO:0015648">
    <property type="term" value="F:lipid-linked peptidoglycan transporter activity"/>
    <property type="evidence" value="ECO:0007669"/>
    <property type="project" value="TreeGrafter"/>
</dbReference>
<reference evidence="9 10" key="1">
    <citation type="journal article" date="2016" name="Nat. Commun.">
        <title>Thousands of microbial genomes shed light on interconnected biogeochemical processes in an aquifer system.</title>
        <authorList>
            <person name="Anantharaman K."/>
            <person name="Brown C.T."/>
            <person name="Hug L.A."/>
            <person name="Sharon I."/>
            <person name="Castelle C.J."/>
            <person name="Probst A.J."/>
            <person name="Thomas B.C."/>
            <person name="Singh A."/>
            <person name="Wilkins M.J."/>
            <person name="Karaoz U."/>
            <person name="Brodie E.L."/>
            <person name="Williams K.H."/>
            <person name="Hubbard S.S."/>
            <person name="Banfield J.F."/>
        </authorList>
    </citation>
    <scope>NUCLEOTIDE SEQUENCE [LARGE SCALE GENOMIC DNA]</scope>
</reference>
<evidence type="ECO:0000256" key="3">
    <source>
        <dbReference type="ARBA" id="ARBA00022692"/>
    </source>
</evidence>
<evidence type="ECO:0000256" key="4">
    <source>
        <dbReference type="ARBA" id="ARBA00022960"/>
    </source>
</evidence>
<dbReference type="GO" id="GO:0034204">
    <property type="term" value="P:lipid translocation"/>
    <property type="evidence" value="ECO:0007669"/>
    <property type="project" value="TreeGrafter"/>
</dbReference>
<feature type="transmembrane region" description="Helical" evidence="8">
    <location>
        <begin position="176"/>
        <end position="200"/>
    </location>
</feature>
<comment type="caution">
    <text evidence="9">The sequence shown here is derived from an EMBL/GenBank/DDBJ whole genome shotgun (WGS) entry which is preliminary data.</text>
</comment>
<protein>
    <recommendedName>
        <fullName evidence="11">Lipid II flippase MurJ</fullName>
    </recommendedName>
</protein>
<accession>A0A1F6VIW2</accession>
<dbReference type="PANTHER" id="PTHR47019:SF1">
    <property type="entry name" value="LIPID II FLIPPASE MURJ"/>
    <property type="match status" value="1"/>
</dbReference>
<evidence type="ECO:0000256" key="8">
    <source>
        <dbReference type="SAM" id="Phobius"/>
    </source>
</evidence>
<evidence type="ECO:0000313" key="10">
    <source>
        <dbReference type="Proteomes" id="UP000178059"/>
    </source>
</evidence>
<feature type="transmembrane region" description="Helical" evidence="8">
    <location>
        <begin position="515"/>
        <end position="540"/>
    </location>
</feature>
<evidence type="ECO:0008006" key="11">
    <source>
        <dbReference type="Google" id="ProtNLM"/>
    </source>
</evidence>
<evidence type="ECO:0000313" key="9">
    <source>
        <dbReference type="EMBL" id="OGI69509.1"/>
    </source>
</evidence>
<evidence type="ECO:0000256" key="1">
    <source>
        <dbReference type="ARBA" id="ARBA00004651"/>
    </source>
</evidence>
<evidence type="ECO:0000256" key="6">
    <source>
        <dbReference type="ARBA" id="ARBA00022989"/>
    </source>
</evidence>
<keyword evidence="5" id="KW-0573">Peptidoglycan synthesis</keyword>
<name>A0A1F6VIW2_9BACT</name>
<evidence type="ECO:0000256" key="5">
    <source>
        <dbReference type="ARBA" id="ARBA00022984"/>
    </source>
</evidence>
<proteinExistence type="predicted"/>
<feature type="transmembrane region" description="Helical" evidence="8">
    <location>
        <begin position="254"/>
        <end position="274"/>
    </location>
</feature>
<dbReference type="GO" id="GO:0009252">
    <property type="term" value="P:peptidoglycan biosynthetic process"/>
    <property type="evidence" value="ECO:0007669"/>
    <property type="project" value="UniProtKB-KW"/>
</dbReference>
<feature type="transmembrane region" description="Helical" evidence="8">
    <location>
        <begin position="108"/>
        <end position="128"/>
    </location>
</feature>
<dbReference type="EMBL" id="MFTT01000024">
    <property type="protein sequence ID" value="OGI69509.1"/>
    <property type="molecule type" value="Genomic_DNA"/>
</dbReference>
<dbReference type="InterPro" id="IPR051050">
    <property type="entry name" value="Lipid_II_flippase_MurJ/MviN"/>
</dbReference>
<sequence length="578" mass="64340">MAKRILRLINKEIGSINQAAFLLGLFALLAQFLGLIRDRLLVHFLGPGLELDIYYAAFRVPDLIFVSIASLFAITALLPSLNLKIGRDTNGELNTDAPKNAQKFFSDVFTVFLVTIILICALAFLLMPFLTKLIAPGFDGEALEQVTYLSRIMLLSPILLGFSNLFGSITQLFRKFFVFALSPFFYNLGIIIGIILLYPFIGIPGLALGVVLGALLHFGVNIPVVIRHRFLPYFSRAIDWQGIKNLVKLSLPRTLGLALYSIAFLVIVAIASTMGEGSVSILNLSFNIHAVPITIIGLSYSVAAFPSLARYFSVQDIESYIRQIGLAAKQIIFWSLPVTFLFIVLRAQIIRVILGTSNFSWENTRLAAAMFALFSISVVAQSLNTLFVRAFYAGGKTRRPLLVNIFSLFLIVGLSFIFLYVFKAVPEIKTFFESLLRVKGLPGTELMAIGLGYSIGIICNFFLLWRFFRRDFTLAKNLDFLGRVFWQSLLGALTIAAVAYGLLGVFDNIFDINTFYGIFMQGFLAGILGIAGGVVVLHLLKNQELLDVWQTVRSKFWKIKAISPEQSRRMVAPPQEKL</sequence>
<keyword evidence="4" id="KW-0133">Cell shape</keyword>
<keyword evidence="7 8" id="KW-0472">Membrane</keyword>
<gene>
    <name evidence="9" type="ORF">A2824_03530</name>
</gene>
<feature type="transmembrane region" description="Helical" evidence="8">
    <location>
        <begin position="401"/>
        <end position="422"/>
    </location>
</feature>
<dbReference type="InterPro" id="IPR004268">
    <property type="entry name" value="MurJ"/>
</dbReference>
<dbReference type="PRINTS" id="PR01806">
    <property type="entry name" value="VIRFACTRMVIN"/>
</dbReference>
<dbReference type="GO" id="GO:0008360">
    <property type="term" value="P:regulation of cell shape"/>
    <property type="evidence" value="ECO:0007669"/>
    <property type="project" value="UniProtKB-KW"/>
</dbReference>
<comment type="subcellular location">
    <subcellularLocation>
        <location evidence="1">Cell membrane</location>
        <topology evidence="1">Multi-pass membrane protein</topology>
    </subcellularLocation>
</comment>
<dbReference type="PANTHER" id="PTHR47019">
    <property type="entry name" value="LIPID II FLIPPASE MURJ"/>
    <property type="match status" value="1"/>
</dbReference>
<feature type="transmembrane region" description="Helical" evidence="8">
    <location>
        <begin position="20"/>
        <end position="36"/>
    </location>
</feature>
<feature type="transmembrane region" description="Helical" evidence="8">
    <location>
        <begin position="366"/>
        <end position="389"/>
    </location>
</feature>
<dbReference type="Proteomes" id="UP000178059">
    <property type="component" value="Unassembled WGS sequence"/>
</dbReference>
<feature type="transmembrane region" description="Helical" evidence="8">
    <location>
        <begin position="286"/>
        <end position="311"/>
    </location>
</feature>
<dbReference type="AlphaFoldDB" id="A0A1F6VIW2"/>
<evidence type="ECO:0000256" key="2">
    <source>
        <dbReference type="ARBA" id="ARBA00022475"/>
    </source>
</evidence>
<feature type="transmembrane region" description="Helical" evidence="8">
    <location>
        <begin position="148"/>
        <end position="169"/>
    </location>
</feature>